<dbReference type="GO" id="GO:0007165">
    <property type="term" value="P:signal transduction"/>
    <property type="evidence" value="ECO:0007669"/>
    <property type="project" value="TreeGrafter"/>
</dbReference>
<evidence type="ECO:0000259" key="2">
    <source>
        <dbReference type="Pfam" id="PF03572"/>
    </source>
</evidence>
<dbReference type="PANTHER" id="PTHR32060">
    <property type="entry name" value="TAIL-SPECIFIC PROTEASE"/>
    <property type="match status" value="1"/>
</dbReference>
<feature type="signal peptide" evidence="1">
    <location>
        <begin position="1"/>
        <end position="18"/>
    </location>
</feature>
<keyword evidence="3" id="KW-0614">Plasmid</keyword>
<organism evidence="3 4">
    <name type="scientific">Fulvitalea axinellae</name>
    <dbReference type="NCBI Taxonomy" id="1182444"/>
    <lineage>
        <taxon>Bacteria</taxon>
        <taxon>Pseudomonadati</taxon>
        <taxon>Bacteroidota</taxon>
        <taxon>Cytophagia</taxon>
        <taxon>Cytophagales</taxon>
        <taxon>Persicobacteraceae</taxon>
        <taxon>Fulvitalea</taxon>
    </lineage>
</organism>
<keyword evidence="1" id="KW-0732">Signal</keyword>
<dbReference type="AlphaFoldDB" id="A0AAU9CRS6"/>
<dbReference type="InterPro" id="IPR005151">
    <property type="entry name" value="Tail-specific_protease"/>
</dbReference>
<keyword evidence="4" id="KW-1185">Reference proteome</keyword>
<dbReference type="KEGG" id="fax:FUAX_45120"/>
<accession>A0AAU9CRS6</accession>
<dbReference type="GO" id="GO:0006508">
    <property type="term" value="P:proteolysis"/>
    <property type="evidence" value="ECO:0007669"/>
    <property type="project" value="InterPro"/>
</dbReference>
<sequence>MRFSTILFLLICSLQTIAQVSTDSISYKNDLAIYKKTLEETHPSLYRFSSKEKFDSLFNLTKSNLDKKTTELDFFRAISKLSSLVREGHSYIQPTKSLSSSIQNKSLFPFSVLVEDSCITVQDSRSAELAYLKKAVIYSINGQSVKSILKSLSESTCMVSAFNNSGLKSRLSLYNNFAFAYYYFIDTTSTFNIDFRLISDNKIRTATIEGSSAQLSGKNYPQLPADPIPPFSLEINEQRSTAIMSISTFAYWAVGKKIKDYSKFFKKSFTSIQNQKIKNLIIDVRGNRGGEEMIAGELLTYLIDYEFRIYKYSKANSLEFDFINSLPNSNQIKLSKSNYIVSDSGFVMKRADFLKEYVPQKKNQFKGNVYLLSNGICASACHIFLALIKTHKVGKIIGQESGGAFEDVDGRQRIKFTLPYSKIFVSYPTWAMKLNTSGGDKRRGVIPDYEVFPTIEDIALGKDVEMELALKLIR</sequence>
<dbReference type="GO" id="GO:0030288">
    <property type="term" value="C:outer membrane-bounded periplasmic space"/>
    <property type="evidence" value="ECO:0007669"/>
    <property type="project" value="TreeGrafter"/>
</dbReference>
<feature type="domain" description="Tail specific protease" evidence="2">
    <location>
        <begin position="242"/>
        <end position="451"/>
    </location>
</feature>
<gene>
    <name evidence="3" type="ORF">FUAX_45120</name>
</gene>
<dbReference type="SUPFAM" id="SSF52096">
    <property type="entry name" value="ClpP/crotonase"/>
    <property type="match status" value="1"/>
</dbReference>
<proteinExistence type="predicted"/>
<dbReference type="GO" id="GO:0004175">
    <property type="term" value="F:endopeptidase activity"/>
    <property type="evidence" value="ECO:0007669"/>
    <property type="project" value="TreeGrafter"/>
</dbReference>
<evidence type="ECO:0000256" key="1">
    <source>
        <dbReference type="SAM" id="SignalP"/>
    </source>
</evidence>
<evidence type="ECO:0000313" key="4">
    <source>
        <dbReference type="Proteomes" id="UP001348817"/>
    </source>
</evidence>
<dbReference type="GO" id="GO:0008236">
    <property type="term" value="F:serine-type peptidase activity"/>
    <property type="evidence" value="ECO:0007669"/>
    <property type="project" value="InterPro"/>
</dbReference>
<name>A0AAU9CRS6_9BACT</name>
<feature type="chain" id="PRO_5043560708" description="Tail specific protease domain-containing protein" evidence="1">
    <location>
        <begin position="19"/>
        <end position="474"/>
    </location>
</feature>
<dbReference type="InterPro" id="IPR029045">
    <property type="entry name" value="ClpP/crotonase-like_dom_sf"/>
</dbReference>
<protein>
    <recommendedName>
        <fullName evidence="2">Tail specific protease domain-containing protein</fullName>
    </recommendedName>
</protein>
<dbReference type="Proteomes" id="UP001348817">
    <property type="component" value="Plasmid pFA3"/>
</dbReference>
<reference evidence="3 4" key="1">
    <citation type="submission" date="2021-12" db="EMBL/GenBank/DDBJ databases">
        <title>Genome sequencing of bacteria with rrn-lacking chromosome and rrn-plasmid.</title>
        <authorList>
            <person name="Anda M."/>
            <person name="Iwasaki W."/>
        </authorList>
    </citation>
    <scope>NUCLEOTIDE SEQUENCE [LARGE SCALE GENOMIC DNA]</scope>
    <source>
        <strain evidence="3 4">DSM 100852</strain>
        <plasmid evidence="3 4">pFA3</plasmid>
    </source>
</reference>
<dbReference type="EMBL" id="AP025317">
    <property type="protein sequence ID" value="BDD12080.1"/>
    <property type="molecule type" value="Genomic_DNA"/>
</dbReference>
<dbReference type="Gene3D" id="3.90.226.10">
    <property type="entry name" value="2-enoyl-CoA Hydratase, Chain A, domain 1"/>
    <property type="match status" value="1"/>
</dbReference>
<geneLocation type="plasmid" evidence="3 4">
    <name>pFA3</name>
</geneLocation>
<dbReference type="RefSeq" id="WP_338395445.1">
    <property type="nucleotide sequence ID" value="NZ_AP025317.1"/>
</dbReference>
<dbReference type="PANTHER" id="PTHR32060:SF30">
    <property type="entry name" value="CARBOXY-TERMINAL PROCESSING PROTEASE CTPA"/>
    <property type="match status" value="1"/>
</dbReference>
<dbReference type="Pfam" id="PF03572">
    <property type="entry name" value="Peptidase_S41"/>
    <property type="match status" value="1"/>
</dbReference>
<evidence type="ECO:0000313" key="3">
    <source>
        <dbReference type="EMBL" id="BDD12080.1"/>
    </source>
</evidence>